<evidence type="ECO:0000256" key="1">
    <source>
        <dbReference type="ARBA" id="ARBA00010116"/>
    </source>
</evidence>
<feature type="region of interest" description="Disordered" evidence="7">
    <location>
        <begin position="790"/>
        <end position="886"/>
    </location>
</feature>
<organism evidence="9 10">
    <name type="scientific">Paenibacillus solani</name>
    <dbReference type="NCBI Taxonomy" id="1705565"/>
    <lineage>
        <taxon>Bacteria</taxon>
        <taxon>Bacillati</taxon>
        <taxon>Bacillota</taxon>
        <taxon>Bacilli</taxon>
        <taxon>Bacillales</taxon>
        <taxon>Paenibacillaceae</taxon>
        <taxon>Paenibacillus</taxon>
    </lineage>
</organism>
<evidence type="ECO:0000256" key="7">
    <source>
        <dbReference type="SAM" id="MobiDB-lite"/>
    </source>
</evidence>
<dbReference type="SMART" id="SM00635">
    <property type="entry name" value="BID_2"/>
    <property type="match status" value="1"/>
</dbReference>
<evidence type="ECO:0000313" key="9">
    <source>
        <dbReference type="EMBL" id="KOR90592.1"/>
    </source>
</evidence>
<dbReference type="Gene3D" id="2.60.40.10">
    <property type="entry name" value="Immunoglobulins"/>
    <property type="match status" value="2"/>
</dbReference>
<dbReference type="InterPro" id="IPR001119">
    <property type="entry name" value="SLH_dom"/>
</dbReference>
<dbReference type="PROSITE" id="PS50012">
    <property type="entry name" value="RCC1_3"/>
    <property type="match status" value="6"/>
</dbReference>
<feature type="domain" description="SLH" evidence="8">
    <location>
        <begin position="1017"/>
        <end position="1077"/>
    </location>
</feature>
<keyword evidence="4" id="KW-0843">Virulence</keyword>
<dbReference type="Gene3D" id="2.60.40.1080">
    <property type="match status" value="1"/>
</dbReference>
<keyword evidence="3" id="KW-0677">Repeat</keyword>
<comment type="caution">
    <text evidence="9">The sequence shown here is derived from an EMBL/GenBank/DDBJ whole genome shotgun (WGS) entry which is preliminary data.</text>
</comment>
<dbReference type="PANTHER" id="PTHR22870:SF408">
    <property type="entry name" value="OS09G0560450 PROTEIN"/>
    <property type="match status" value="1"/>
</dbReference>
<dbReference type="InterPro" id="IPR000408">
    <property type="entry name" value="Reg_chr_condens"/>
</dbReference>
<evidence type="ECO:0000313" key="10">
    <source>
        <dbReference type="Proteomes" id="UP000036932"/>
    </source>
</evidence>
<dbReference type="EMBL" id="LIUT01000001">
    <property type="protein sequence ID" value="KOR90592.1"/>
    <property type="molecule type" value="Genomic_DNA"/>
</dbReference>
<proteinExistence type="inferred from homology"/>
<dbReference type="Pfam" id="PF00395">
    <property type="entry name" value="SLH"/>
    <property type="match status" value="3"/>
</dbReference>
<name>A0A0M1P858_9BACL</name>
<dbReference type="Pfam" id="PF13540">
    <property type="entry name" value="RCC1_2"/>
    <property type="match status" value="1"/>
</dbReference>
<keyword evidence="5" id="KW-1015">Disulfide bond</keyword>
<dbReference type="PATRIC" id="fig|1705565.3.peg.2085"/>
<sequence length="1077" mass="113401">MGTTGHADTVKAVSSGETNIVSISSKGYHTLALLDNGTVLSWGSNVVGQLGNGKQGMNFSTSFAQPVYEDVNGELKVLTNIIAVEASQQYSLALSADGTVYGWGLNASNELGRPYEGTYYYPEAIPIAGLPPIEQISAGVTHAAALAKDGTVWAWGDNQSGAVGNGNAGPMEYVERPVQVKKNASEFLIGIKQIHAGNRFTMAVTENGELLGWGDNGTYQLGDLTLTSRSYPVHALDKNKNPLNGIKKVATGNDYSLALKEDGTLLSWGVNGYGQLGSDTLQGTYSSYPKPVLDKASGDAFSHVVDISAGIAHVAAIREDGSVWTWGGNTIWGSTDITGQLGRGDDQWEERPGQVTGALQGKAKVLQAETAGHHTVILLDNGTLWSMGDNSMGQLGGGYTMDSALEPIQLSLSHYDKAYWPKQGIGPVMGQPYRLTLQLAGHEGQPVSFGTDIVDMQAVGATIIGPVSYVGQGRYAADMLADSPGPVQVTAQINGLEVPAAQIVVLSLVPHPAHSELTATPSMSIVGSADPVVLRLQLRDADGNELIRSGGKAVFTSSLGTVSEPVEISYGVYEAELRSDTAGIANIGVTLDGKPFDVSAKVSFRAGAPNRAYSTLTANPEIVVADGKQSTEIKLHIKDAHGNDLDEYLGPIELTSSLGQMTTVTESTYGVYESTLVSIQPGIATISASSLEGLLLADPITVEFELFIKDISFNKQQYELERGSSLQASLIAADEHGNSRNITSNSQLTVEDETIATISPEGLITGKGKGQTVVNAVYGTHSTSAVIKVTDTDIDPGPDPNPEPNPNPNPNPQPNPNPDPGSGSNPQPNPGTVTEPESNSGSGSYPKPNPGTDKKPESGSGTGDKPAVPPVIEDQDPVPGRGEDGERIETLEFSDVKGHWAEHAIMKAVKAAKISGYPDRTFRPNGYITRAEFVVLLNRWFGPFASSGAGSSVTSESWPDWSKDAISDAMQAGILKGYKDGSIRPNQSVTRGELAVMLQRAMKLAGASLPVEGNSSLSAYNDHALVPAWAREAMTELAAGGLIQGDSHSNLRPGNPATRAETVVLLTRLEALLEQGK</sequence>
<keyword evidence="10" id="KW-1185">Reference proteome</keyword>
<dbReference type="InterPro" id="IPR003343">
    <property type="entry name" value="Big_2"/>
</dbReference>
<dbReference type="InterPro" id="IPR009091">
    <property type="entry name" value="RCC1/BLIP-II"/>
</dbReference>
<evidence type="ECO:0000259" key="8">
    <source>
        <dbReference type="PROSITE" id="PS51272"/>
    </source>
</evidence>
<protein>
    <recommendedName>
        <fullName evidence="2">Intimin</fullName>
    </recommendedName>
    <alternativeName>
        <fullName evidence="6">Attaching and effacing protein</fullName>
    </alternativeName>
</protein>
<feature type="domain" description="SLH" evidence="8">
    <location>
        <begin position="952"/>
        <end position="1012"/>
    </location>
</feature>
<comment type="similarity">
    <text evidence="1">Belongs to the intimin/invasin family.</text>
</comment>
<dbReference type="PROSITE" id="PS51272">
    <property type="entry name" value="SLH"/>
    <property type="match status" value="3"/>
</dbReference>
<feature type="domain" description="SLH" evidence="8">
    <location>
        <begin position="888"/>
        <end position="951"/>
    </location>
</feature>
<dbReference type="SUPFAM" id="SSF50985">
    <property type="entry name" value="RCC1/BLIP-II"/>
    <property type="match status" value="2"/>
</dbReference>
<dbReference type="InterPro" id="IPR013783">
    <property type="entry name" value="Ig-like_fold"/>
</dbReference>
<dbReference type="InterPro" id="IPR058923">
    <property type="entry name" value="RCC1-like_dom"/>
</dbReference>
<dbReference type="PANTHER" id="PTHR22870">
    <property type="entry name" value="REGULATOR OF CHROMOSOME CONDENSATION"/>
    <property type="match status" value="1"/>
</dbReference>
<gene>
    <name evidence="9" type="ORF">AM231_01195</name>
</gene>
<dbReference type="Proteomes" id="UP000036932">
    <property type="component" value="Unassembled WGS sequence"/>
</dbReference>
<feature type="compositionally biased region" description="Pro residues" evidence="7">
    <location>
        <begin position="797"/>
        <end position="819"/>
    </location>
</feature>
<dbReference type="InterPro" id="IPR015217">
    <property type="entry name" value="Invasin_dom_3"/>
</dbReference>
<dbReference type="InterPro" id="IPR008964">
    <property type="entry name" value="Invasin/intimin_cell_adhesion"/>
</dbReference>
<accession>A0A0M1P858</accession>
<dbReference type="InterPro" id="IPR003344">
    <property type="entry name" value="Big_1_dom"/>
</dbReference>
<evidence type="ECO:0000256" key="3">
    <source>
        <dbReference type="ARBA" id="ARBA00022737"/>
    </source>
</evidence>
<dbReference type="Pfam" id="PF09134">
    <property type="entry name" value="Invasin_D3"/>
    <property type="match status" value="2"/>
</dbReference>
<evidence type="ECO:0000256" key="6">
    <source>
        <dbReference type="ARBA" id="ARBA00029955"/>
    </source>
</evidence>
<dbReference type="Gene3D" id="2.130.10.30">
    <property type="entry name" value="Regulator of chromosome condensation 1/beta-lactamase-inhibitor protein II"/>
    <property type="match status" value="2"/>
</dbReference>
<dbReference type="AlphaFoldDB" id="A0A0M1P858"/>
<dbReference type="SUPFAM" id="SSF49373">
    <property type="entry name" value="Invasin/intimin cell-adhesion fragments"/>
    <property type="match status" value="3"/>
</dbReference>
<dbReference type="PRINTS" id="PR00633">
    <property type="entry name" value="RCCNDNSATION"/>
</dbReference>
<reference evidence="10" key="1">
    <citation type="submission" date="2015-08" db="EMBL/GenBank/DDBJ databases">
        <title>Genome sequencing project for genomic taxonomy and phylogenomics of Bacillus-like bacteria.</title>
        <authorList>
            <person name="Liu B."/>
            <person name="Wang J."/>
            <person name="Zhu Y."/>
            <person name="Liu G."/>
            <person name="Chen Q."/>
            <person name="Chen Z."/>
            <person name="Lan J."/>
            <person name="Che J."/>
            <person name="Ge C."/>
            <person name="Shi H."/>
            <person name="Pan Z."/>
            <person name="Liu X."/>
        </authorList>
    </citation>
    <scope>NUCLEOTIDE SEQUENCE [LARGE SCALE GENOMIC DNA]</scope>
    <source>
        <strain evidence="10">FJAT-22460</strain>
    </source>
</reference>
<evidence type="ECO:0000256" key="2">
    <source>
        <dbReference type="ARBA" id="ARBA00017346"/>
    </source>
</evidence>
<evidence type="ECO:0000256" key="5">
    <source>
        <dbReference type="ARBA" id="ARBA00023157"/>
    </source>
</evidence>
<dbReference type="InterPro" id="IPR051210">
    <property type="entry name" value="Ub_ligase/GEF_domain"/>
</dbReference>
<evidence type="ECO:0000256" key="4">
    <source>
        <dbReference type="ARBA" id="ARBA00023026"/>
    </source>
</evidence>
<dbReference type="SMART" id="SM00634">
    <property type="entry name" value="BID_1"/>
    <property type="match status" value="2"/>
</dbReference>
<dbReference type="OrthoDB" id="27389at2"/>
<dbReference type="Pfam" id="PF25390">
    <property type="entry name" value="WD40_RLD"/>
    <property type="match status" value="1"/>
</dbReference>